<evidence type="ECO:0000256" key="1">
    <source>
        <dbReference type="SAM" id="MobiDB-lite"/>
    </source>
</evidence>
<feature type="region of interest" description="Disordered" evidence="1">
    <location>
        <begin position="445"/>
        <end position="492"/>
    </location>
</feature>
<sequence length="492" mass="54911">MSGAREMTYLWAVMRGPNPPNRLWLCLVKQTLKNCLVHFRGVKVAPGACFVRDELASSMVRSTAIPYPSTTVPSQLHGILLSRRSYVNTEHNLLRLTGPDLTGVVSAFAPPKYHQALCILSYKYEVFKLVLKNLSEKSEVDTLDALNHLFRYIKYLHDVREAYVGSAHHRRKEGAKDVNDWRCPSFEYHLWLEVKYGQYGMRERDNLLKDCNVDFNYVYYDRKPDVFQSIDWVEYVQQRTDDPCDTTGGGGTVKMGDSPIVIPDTVNRLVKVIVHEEEEATRRYRTDAGAEGPGSPSKVLLGKGKQDDKDDTDGDPSDSIIEVESQGEADAEMEDQSHADGDGKEGGSTAEEDSKARVDHAKDECDLETSSLKPSIHAARRWGSKFSDLLFSIRMHLRNQHGIDIDEHVDAPSITALLTSLGEEDQLTHRALSVLLRVEEGLDRVEGRDSASNGRSGHPSRADNSIYQEGAGDESDAVGKRKRGESGSELTG</sequence>
<protein>
    <submittedName>
        <fullName evidence="2">Uncharacterized protein</fullName>
    </submittedName>
</protein>
<gene>
    <name evidence="2" type="ORF">CONPUDRAFT_78408</name>
</gene>
<dbReference type="OrthoDB" id="2643134at2759"/>
<dbReference type="EMBL" id="JH711598">
    <property type="protein sequence ID" value="EIW73947.1"/>
    <property type="molecule type" value="Genomic_DNA"/>
</dbReference>
<dbReference type="RefSeq" id="XP_007775877.1">
    <property type="nucleotide sequence ID" value="XM_007777687.1"/>
</dbReference>
<dbReference type="KEGG" id="cput:CONPUDRAFT_78408"/>
<evidence type="ECO:0000313" key="3">
    <source>
        <dbReference type="Proteomes" id="UP000053558"/>
    </source>
</evidence>
<accession>R7SDW7</accession>
<name>R7SDW7_CONPW</name>
<organism evidence="2 3">
    <name type="scientific">Coniophora puteana (strain RWD-64-598)</name>
    <name type="common">Brown rot fungus</name>
    <dbReference type="NCBI Taxonomy" id="741705"/>
    <lineage>
        <taxon>Eukaryota</taxon>
        <taxon>Fungi</taxon>
        <taxon>Dikarya</taxon>
        <taxon>Basidiomycota</taxon>
        <taxon>Agaricomycotina</taxon>
        <taxon>Agaricomycetes</taxon>
        <taxon>Agaricomycetidae</taxon>
        <taxon>Boletales</taxon>
        <taxon>Coniophorineae</taxon>
        <taxon>Coniophoraceae</taxon>
        <taxon>Coniophora</taxon>
    </lineage>
</organism>
<dbReference type="AlphaFoldDB" id="R7SDW7"/>
<feature type="region of interest" description="Disordered" evidence="1">
    <location>
        <begin position="280"/>
        <end position="369"/>
    </location>
</feature>
<feature type="compositionally biased region" description="Basic and acidic residues" evidence="1">
    <location>
        <begin position="352"/>
        <end position="364"/>
    </location>
</feature>
<dbReference type="GeneID" id="19209753"/>
<dbReference type="Proteomes" id="UP000053558">
    <property type="component" value="Unassembled WGS sequence"/>
</dbReference>
<feature type="compositionally biased region" description="Basic and acidic residues" evidence="1">
    <location>
        <begin position="335"/>
        <end position="345"/>
    </location>
</feature>
<reference evidence="3" key="1">
    <citation type="journal article" date="2012" name="Science">
        <title>The Paleozoic origin of enzymatic lignin decomposition reconstructed from 31 fungal genomes.</title>
        <authorList>
            <person name="Floudas D."/>
            <person name="Binder M."/>
            <person name="Riley R."/>
            <person name="Barry K."/>
            <person name="Blanchette R.A."/>
            <person name="Henrissat B."/>
            <person name="Martinez A.T."/>
            <person name="Otillar R."/>
            <person name="Spatafora J.W."/>
            <person name="Yadav J.S."/>
            <person name="Aerts A."/>
            <person name="Benoit I."/>
            <person name="Boyd A."/>
            <person name="Carlson A."/>
            <person name="Copeland A."/>
            <person name="Coutinho P.M."/>
            <person name="de Vries R.P."/>
            <person name="Ferreira P."/>
            <person name="Findley K."/>
            <person name="Foster B."/>
            <person name="Gaskell J."/>
            <person name="Glotzer D."/>
            <person name="Gorecki P."/>
            <person name="Heitman J."/>
            <person name="Hesse C."/>
            <person name="Hori C."/>
            <person name="Igarashi K."/>
            <person name="Jurgens J.A."/>
            <person name="Kallen N."/>
            <person name="Kersten P."/>
            <person name="Kohler A."/>
            <person name="Kuees U."/>
            <person name="Kumar T.K.A."/>
            <person name="Kuo A."/>
            <person name="LaButti K."/>
            <person name="Larrondo L.F."/>
            <person name="Lindquist E."/>
            <person name="Ling A."/>
            <person name="Lombard V."/>
            <person name="Lucas S."/>
            <person name="Lundell T."/>
            <person name="Martin R."/>
            <person name="McLaughlin D.J."/>
            <person name="Morgenstern I."/>
            <person name="Morin E."/>
            <person name="Murat C."/>
            <person name="Nagy L.G."/>
            <person name="Nolan M."/>
            <person name="Ohm R.A."/>
            <person name="Patyshakuliyeva A."/>
            <person name="Rokas A."/>
            <person name="Ruiz-Duenas F.J."/>
            <person name="Sabat G."/>
            <person name="Salamov A."/>
            <person name="Samejima M."/>
            <person name="Schmutz J."/>
            <person name="Slot J.C."/>
            <person name="St John F."/>
            <person name="Stenlid J."/>
            <person name="Sun H."/>
            <person name="Sun S."/>
            <person name="Syed K."/>
            <person name="Tsang A."/>
            <person name="Wiebenga A."/>
            <person name="Young D."/>
            <person name="Pisabarro A."/>
            <person name="Eastwood D.C."/>
            <person name="Martin F."/>
            <person name="Cullen D."/>
            <person name="Grigoriev I.V."/>
            <person name="Hibbett D.S."/>
        </authorList>
    </citation>
    <scope>NUCLEOTIDE SEQUENCE [LARGE SCALE GENOMIC DNA]</scope>
    <source>
        <strain evidence="3">RWD-64-598 SS2</strain>
    </source>
</reference>
<evidence type="ECO:0000313" key="2">
    <source>
        <dbReference type="EMBL" id="EIW73947.1"/>
    </source>
</evidence>
<proteinExistence type="predicted"/>
<keyword evidence="3" id="KW-1185">Reference proteome</keyword>
<feature type="compositionally biased region" description="Acidic residues" evidence="1">
    <location>
        <begin position="325"/>
        <end position="334"/>
    </location>
</feature>